<dbReference type="EMBL" id="CCYA01000318">
    <property type="protein sequence ID" value="CEH16686.1"/>
    <property type="molecule type" value="Genomic_DNA"/>
</dbReference>
<dbReference type="SUPFAM" id="SSF55729">
    <property type="entry name" value="Acyl-CoA N-acyltransferases (Nat)"/>
    <property type="match status" value="1"/>
</dbReference>
<keyword evidence="2 5" id="KW-0808">Transferase</keyword>
<dbReference type="InterPro" id="IPR000182">
    <property type="entry name" value="GNAT_dom"/>
</dbReference>
<dbReference type="GO" id="GO:0008080">
    <property type="term" value="F:N-acetyltransferase activity"/>
    <property type="evidence" value="ECO:0007669"/>
    <property type="project" value="InterPro"/>
</dbReference>
<comment type="similarity">
    <text evidence="1">Belongs to the acetyltransferase family. GNAT subfamily.</text>
</comment>
<dbReference type="STRING" id="401625.A0A0P1BKH3"/>
<sequence>MRLNESTIIVGDRVLLVPYRKEHVPKYHEWMQDEELREQTASEALSLEEEYAMQRSWHLDHDKLTFIVLRRRADTAISSAREALQEAEMVGDVNLFLSLDDDEGAGEACLAEVEIMIAEPRARRQGLAFESLCLLLRYATTTTTTTTSFASASNSSSLLPLAPNAFRAKIGLSNTKSRALFAKLGFEEHKVVQVFEEVELRWTGFKHDSGPTETLRLLHWPREEHDE</sequence>
<proteinExistence type="inferred from homology"/>
<dbReference type="Pfam" id="PF13302">
    <property type="entry name" value="Acetyltransf_3"/>
    <property type="match status" value="1"/>
</dbReference>
<dbReference type="PANTHER" id="PTHR13256">
    <property type="entry name" value="N-ACETYLTRANSFERASE 9"/>
    <property type="match status" value="1"/>
</dbReference>
<reference evidence="5 6" key="1">
    <citation type="submission" date="2014-09" db="EMBL/GenBank/DDBJ databases">
        <authorList>
            <person name="Magalhaes I.L.F."/>
            <person name="Oliveira U."/>
            <person name="Santos F.R."/>
            <person name="Vidigal T.H.D.A."/>
            <person name="Brescovit A.D."/>
            <person name="Santos A.J."/>
        </authorList>
    </citation>
    <scope>NUCLEOTIDE SEQUENCE [LARGE SCALE GENOMIC DNA]</scope>
</reference>
<evidence type="ECO:0000256" key="1">
    <source>
        <dbReference type="ARBA" id="ARBA00009342"/>
    </source>
</evidence>
<keyword evidence="3" id="KW-0012">Acyltransferase</keyword>
<dbReference type="OrthoDB" id="5043642at2759"/>
<dbReference type="AlphaFoldDB" id="A0A0P1BKH3"/>
<protein>
    <submittedName>
        <fullName evidence="5">Predicted phosphoglucosamine acetyltransferase</fullName>
    </submittedName>
</protein>
<organism evidence="5 6">
    <name type="scientific">Ceraceosorus bombacis</name>
    <dbReference type="NCBI Taxonomy" id="401625"/>
    <lineage>
        <taxon>Eukaryota</taxon>
        <taxon>Fungi</taxon>
        <taxon>Dikarya</taxon>
        <taxon>Basidiomycota</taxon>
        <taxon>Ustilaginomycotina</taxon>
        <taxon>Exobasidiomycetes</taxon>
        <taxon>Ceraceosorales</taxon>
        <taxon>Ceraceosoraceae</taxon>
        <taxon>Ceraceosorus</taxon>
    </lineage>
</organism>
<evidence type="ECO:0000313" key="6">
    <source>
        <dbReference type="Proteomes" id="UP000054845"/>
    </source>
</evidence>
<dbReference type="PANTHER" id="PTHR13256:SF16">
    <property type="entry name" value="ALPHA_BETA-TUBULIN-N-ACETYLTRANSFERASE 9"/>
    <property type="match status" value="1"/>
</dbReference>
<name>A0A0P1BKH3_9BASI</name>
<dbReference type="InterPro" id="IPR039135">
    <property type="entry name" value="NAT9-like"/>
</dbReference>
<evidence type="ECO:0000256" key="3">
    <source>
        <dbReference type="ARBA" id="ARBA00023315"/>
    </source>
</evidence>
<accession>A0A0P1BKH3</accession>
<keyword evidence="6" id="KW-1185">Reference proteome</keyword>
<dbReference type="InterPro" id="IPR016181">
    <property type="entry name" value="Acyl_CoA_acyltransferase"/>
</dbReference>
<feature type="domain" description="N-acetyltransferase" evidence="4">
    <location>
        <begin position="13"/>
        <end position="187"/>
    </location>
</feature>
<evidence type="ECO:0000256" key="2">
    <source>
        <dbReference type="ARBA" id="ARBA00022679"/>
    </source>
</evidence>
<evidence type="ECO:0000313" key="5">
    <source>
        <dbReference type="EMBL" id="CEH16686.1"/>
    </source>
</evidence>
<evidence type="ECO:0000259" key="4">
    <source>
        <dbReference type="Pfam" id="PF13302"/>
    </source>
</evidence>
<dbReference type="Gene3D" id="3.40.630.30">
    <property type="match status" value="1"/>
</dbReference>
<dbReference type="Proteomes" id="UP000054845">
    <property type="component" value="Unassembled WGS sequence"/>
</dbReference>